<dbReference type="Pfam" id="PF13482">
    <property type="entry name" value="RNase_H_2"/>
    <property type="match status" value="1"/>
</dbReference>
<protein>
    <submittedName>
        <fullName evidence="2">Ribonuclease H-like domain-containing protein</fullName>
    </submittedName>
</protein>
<dbReference type="PANTHER" id="PTHR38462">
    <property type="entry name" value="EXONUCLEASE-LIKE PROTEIN"/>
    <property type="match status" value="1"/>
</dbReference>
<dbReference type="SUPFAM" id="SSF53098">
    <property type="entry name" value="Ribonuclease H-like"/>
    <property type="match status" value="1"/>
</dbReference>
<keyword evidence="3" id="KW-1185">Reference proteome</keyword>
<gene>
    <name evidence="2" type="ORF">ACFQJ4_05190</name>
</gene>
<comment type="caution">
    <text evidence="2">The sequence shown here is derived from an EMBL/GenBank/DDBJ whole genome shotgun (WGS) entry which is preliminary data.</text>
</comment>
<evidence type="ECO:0000313" key="2">
    <source>
        <dbReference type="EMBL" id="MFC7234712.1"/>
    </source>
</evidence>
<name>A0ABD5ZMY2_9EURY</name>
<dbReference type="InterPro" id="IPR038720">
    <property type="entry name" value="YprB_RNase_H-like_dom"/>
</dbReference>
<organism evidence="2 3">
    <name type="scientific">Halosegnis marinus</name>
    <dbReference type="NCBI Taxonomy" id="3034023"/>
    <lineage>
        <taxon>Archaea</taxon>
        <taxon>Methanobacteriati</taxon>
        <taxon>Methanobacteriota</taxon>
        <taxon>Stenosarchaea group</taxon>
        <taxon>Halobacteria</taxon>
        <taxon>Halobacteriales</taxon>
        <taxon>Natronomonadaceae</taxon>
        <taxon>Halosegnis</taxon>
    </lineage>
</organism>
<proteinExistence type="predicted"/>
<dbReference type="InterPro" id="IPR012337">
    <property type="entry name" value="RNaseH-like_sf"/>
</dbReference>
<accession>A0ABD5ZMY2</accession>
<dbReference type="Proteomes" id="UP001596398">
    <property type="component" value="Unassembled WGS sequence"/>
</dbReference>
<dbReference type="EMBL" id="JBHTAP010000001">
    <property type="protein sequence ID" value="MFC7234712.1"/>
    <property type="molecule type" value="Genomic_DNA"/>
</dbReference>
<feature type="domain" description="YprB ribonuclease H-like" evidence="1">
    <location>
        <begin position="85"/>
        <end position="233"/>
    </location>
</feature>
<dbReference type="RefSeq" id="WP_276235727.1">
    <property type="nucleotide sequence ID" value="NZ_CP119802.1"/>
</dbReference>
<reference evidence="2 3" key="1">
    <citation type="journal article" date="2019" name="Int. J. Syst. Evol. Microbiol.">
        <title>The Global Catalogue of Microorganisms (GCM) 10K type strain sequencing project: providing services to taxonomists for standard genome sequencing and annotation.</title>
        <authorList>
            <consortium name="The Broad Institute Genomics Platform"/>
            <consortium name="The Broad Institute Genome Sequencing Center for Infectious Disease"/>
            <person name="Wu L."/>
            <person name="Ma J."/>
        </authorList>
    </citation>
    <scope>NUCLEOTIDE SEQUENCE [LARGE SCALE GENOMIC DNA]</scope>
    <source>
        <strain evidence="2 3">DT85</strain>
    </source>
</reference>
<dbReference type="GeneID" id="79266381"/>
<dbReference type="InterPro" id="IPR036397">
    <property type="entry name" value="RNaseH_sf"/>
</dbReference>
<dbReference type="Gene3D" id="3.30.420.10">
    <property type="entry name" value="Ribonuclease H-like superfamily/Ribonuclease H"/>
    <property type="match status" value="1"/>
</dbReference>
<sequence>MRIENSFIPVGGVGEKTERDLWRRGVTHWDAFDPSYVGATTGERIGAYIEEARSRLAAGDARYFGERFPSGELWRCYENFRDDAAFFDIETTGLSADRDEVTTVSVHRGGDTTTLVRGDDLTRENVARLLDAPLLVTFNGASFDVPFLESAFDLDIDAPHLDSMYAAKKVGLSGGLKAIEPEVGIERDRPDITGRDAVRLWREHERGKDGSLETLVSYNREDAVNLRTLMDEVAGRLHADVFEPERPDTGDA</sequence>
<evidence type="ECO:0000313" key="3">
    <source>
        <dbReference type="Proteomes" id="UP001596398"/>
    </source>
</evidence>
<evidence type="ECO:0000259" key="1">
    <source>
        <dbReference type="Pfam" id="PF13482"/>
    </source>
</evidence>
<dbReference type="AlphaFoldDB" id="A0ABD5ZMY2"/>
<dbReference type="PANTHER" id="PTHR38462:SF1">
    <property type="entry name" value="YPRB RIBONUCLEASE H-LIKE DOMAIN-CONTAINING PROTEIN"/>
    <property type="match status" value="1"/>
</dbReference>